<evidence type="ECO:0000256" key="4">
    <source>
        <dbReference type="ARBA" id="ARBA00022833"/>
    </source>
</evidence>
<dbReference type="SUPFAM" id="SSF56281">
    <property type="entry name" value="Metallo-hydrolase/oxidoreductase"/>
    <property type="match status" value="1"/>
</dbReference>
<feature type="domain" description="Metallo-beta-lactamase" evidence="5">
    <location>
        <begin position="53"/>
        <end position="260"/>
    </location>
</feature>
<dbReference type="Pfam" id="PF00753">
    <property type="entry name" value="Lactamase_B"/>
    <property type="match status" value="1"/>
</dbReference>
<sequence length="285" mass="31920">MQPLEKMKIGNYQVHAILCETFALDGGAMFGTVPKTLWEKKFPADEQNRVTLAARALLISGEGRHILVDAGVGQKWSEKYQEIYQVSESFLEENLAKHDLSLADITDVIITHLHFDHVGGAIKYVDGKSDLAFPNATFYVQEENFDWAMNANPREKASYLKENLLPLQDSGKLKKINGNLELFPGVFTIVSHAHTRGQQLVKVSDGDKTVCFCADLIPTTAHAPLAWVMGYDLFPLDLMAEKKTLLDQAIREDWLLVFQHDLETEAGFPIKTEKGYRIGARVTIG</sequence>
<reference evidence="6 7" key="1">
    <citation type="submission" date="2008-06" db="EMBL/GenBank/DDBJ databases">
        <title>Complete sequence of Chloroherpeton thalassium ATCC 35110.</title>
        <authorList>
            <consortium name="US DOE Joint Genome Institute"/>
            <person name="Lucas S."/>
            <person name="Copeland A."/>
            <person name="Lapidus A."/>
            <person name="Glavina del Rio T."/>
            <person name="Dalin E."/>
            <person name="Tice H."/>
            <person name="Bruce D."/>
            <person name="Goodwin L."/>
            <person name="Pitluck S."/>
            <person name="Schmutz J."/>
            <person name="Larimer F."/>
            <person name="Land M."/>
            <person name="Hauser L."/>
            <person name="Kyrpides N."/>
            <person name="Mikhailova N."/>
            <person name="Liu Z."/>
            <person name="Li T."/>
            <person name="Zhao F."/>
            <person name="Overmann J."/>
            <person name="Bryant D.A."/>
            <person name="Richardson P."/>
        </authorList>
    </citation>
    <scope>NUCLEOTIDE SEQUENCE [LARGE SCALE GENOMIC DNA]</scope>
    <source>
        <strain evidence="7">ATCC 35110 / GB-78</strain>
    </source>
</reference>
<dbReference type="SMART" id="SM00849">
    <property type="entry name" value="Lactamase_B"/>
    <property type="match status" value="1"/>
</dbReference>
<dbReference type="KEGG" id="cts:Ctha_2460"/>
<dbReference type="Proteomes" id="UP000001208">
    <property type="component" value="Chromosome"/>
</dbReference>
<keyword evidence="4" id="KW-0862">Zinc</keyword>
<dbReference type="HOGENOM" id="CLU_056519_2_0_10"/>
<protein>
    <submittedName>
        <fullName evidence="6">Beta-lactamase domain protein</fullName>
    </submittedName>
</protein>
<dbReference type="GO" id="GO:0046872">
    <property type="term" value="F:metal ion binding"/>
    <property type="evidence" value="ECO:0007669"/>
    <property type="project" value="UniProtKB-KW"/>
</dbReference>
<dbReference type="eggNOG" id="COG0491">
    <property type="taxonomic scope" value="Bacteria"/>
</dbReference>
<dbReference type="Gene3D" id="3.60.15.10">
    <property type="entry name" value="Ribonuclease Z/Hydroxyacylglutathione hydrolase-like"/>
    <property type="match status" value="1"/>
</dbReference>
<evidence type="ECO:0000313" key="6">
    <source>
        <dbReference type="EMBL" id="ACF14909.1"/>
    </source>
</evidence>
<proteinExistence type="inferred from homology"/>
<evidence type="ECO:0000256" key="2">
    <source>
        <dbReference type="ARBA" id="ARBA00022723"/>
    </source>
</evidence>
<gene>
    <name evidence="6" type="ordered locus">Ctha_2460</name>
</gene>
<keyword evidence="3" id="KW-0378">Hydrolase</keyword>
<evidence type="ECO:0000256" key="3">
    <source>
        <dbReference type="ARBA" id="ARBA00022801"/>
    </source>
</evidence>
<dbReference type="InterPro" id="IPR036866">
    <property type="entry name" value="RibonucZ/Hydroxyglut_hydro"/>
</dbReference>
<dbReference type="PANTHER" id="PTHR42978:SF6">
    <property type="entry name" value="QUORUM-QUENCHING LACTONASE YTNP-RELATED"/>
    <property type="match status" value="1"/>
</dbReference>
<dbReference type="RefSeq" id="WP_012500991.1">
    <property type="nucleotide sequence ID" value="NC_011026.1"/>
</dbReference>
<dbReference type="PANTHER" id="PTHR42978">
    <property type="entry name" value="QUORUM-QUENCHING LACTONASE YTNP-RELATED-RELATED"/>
    <property type="match status" value="1"/>
</dbReference>
<keyword evidence="7" id="KW-1185">Reference proteome</keyword>
<dbReference type="InterPro" id="IPR051013">
    <property type="entry name" value="MBL_superfamily_lactonases"/>
</dbReference>
<dbReference type="GO" id="GO:0016787">
    <property type="term" value="F:hydrolase activity"/>
    <property type="evidence" value="ECO:0007669"/>
    <property type="project" value="UniProtKB-KW"/>
</dbReference>
<dbReference type="AlphaFoldDB" id="B3QXJ4"/>
<dbReference type="CDD" id="cd16281">
    <property type="entry name" value="metallo-hydrolase-like_MBL-fold"/>
    <property type="match status" value="1"/>
</dbReference>
<dbReference type="EMBL" id="CP001100">
    <property type="protein sequence ID" value="ACF14909.1"/>
    <property type="molecule type" value="Genomic_DNA"/>
</dbReference>
<evidence type="ECO:0000259" key="5">
    <source>
        <dbReference type="SMART" id="SM00849"/>
    </source>
</evidence>
<name>B3QXJ4_CHLT3</name>
<evidence type="ECO:0000256" key="1">
    <source>
        <dbReference type="ARBA" id="ARBA00007749"/>
    </source>
</evidence>
<comment type="similarity">
    <text evidence="1">Belongs to the metallo-beta-lactamase superfamily.</text>
</comment>
<organism evidence="6 7">
    <name type="scientific">Chloroherpeton thalassium (strain ATCC 35110 / GB-78)</name>
    <dbReference type="NCBI Taxonomy" id="517418"/>
    <lineage>
        <taxon>Bacteria</taxon>
        <taxon>Pseudomonadati</taxon>
        <taxon>Chlorobiota</taxon>
        <taxon>Chlorobiia</taxon>
        <taxon>Chlorobiales</taxon>
        <taxon>Chloroherpetonaceae</taxon>
        <taxon>Chloroherpeton</taxon>
    </lineage>
</organism>
<dbReference type="InterPro" id="IPR001279">
    <property type="entry name" value="Metallo-B-lactamas"/>
</dbReference>
<dbReference type="STRING" id="517418.Ctha_2460"/>
<accession>B3QXJ4</accession>
<evidence type="ECO:0000313" key="7">
    <source>
        <dbReference type="Proteomes" id="UP000001208"/>
    </source>
</evidence>
<keyword evidence="2" id="KW-0479">Metal-binding</keyword>